<name>A0A480AIA7_9BURK</name>
<dbReference type="EMBL" id="BJCL01000001">
    <property type="protein sequence ID" value="GCL61499.1"/>
    <property type="molecule type" value="Genomic_DNA"/>
</dbReference>
<protein>
    <recommendedName>
        <fullName evidence="3">SGNH hydrolase-type esterase domain-containing protein</fullName>
    </recommendedName>
</protein>
<evidence type="ECO:0000313" key="1">
    <source>
        <dbReference type="EMBL" id="GCL61499.1"/>
    </source>
</evidence>
<reference evidence="2" key="1">
    <citation type="submission" date="2019-03" db="EMBL/GenBank/DDBJ databases">
        <title>Aquabacterium pictum sp.nov., the first bacteriochlorophyll a-containing freshwater bacterium in the genus Aquabacterium of the class Betaproteobacteria.</title>
        <authorList>
            <person name="Hirose S."/>
            <person name="Tank M."/>
            <person name="Hara E."/>
            <person name="Tamaki H."/>
            <person name="Takaichi S."/>
            <person name="Haruta S."/>
            <person name="Hanada S."/>
        </authorList>
    </citation>
    <scope>NUCLEOTIDE SEQUENCE [LARGE SCALE GENOMIC DNA]</scope>
    <source>
        <strain evidence="2">W35</strain>
    </source>
</reference>
<dbReference type="AlphaFoldDB" id="A0A480AIA7"/>
<dbReference type="RefSeq" id="WP_137731245.1">
    <property type="nucleotide sequence ID" value="NZ_BJCL01000001.1"/>
</dbReference>
<gene>
    <name evidence="1" type="ORF">AQPW35_05800</name>
</gene>
<comment type="caution">
    <text evidence="1">The sequence shown here is derived from an EMBL/GenBank/DDBJ whole genome shotgun (WGS) entry which is preliminary data.</text>
</comment>
<proteinExistence type="predicted"/>
<dbReference type="GO" id="GO:0016788">
    <property type="term" value="F:hydrolase activity, acting on ester bonds"/>
    <property type="evidence" value="ECO:0007669"/>
    <property type="project" value="UniProtKB-ARBA"/>
</dbReference>
<dbReference type="InterPro" id="IPR036514">
    <property type="entry name" value="SGNH_hydro_sf"/>
</dbReference>
<accession>A0A480AIA7</accession>
<dbReference type="CDD" id="cd00229">
    <property type="entry name" value="SGNH_hydrolase"/>
    <property type="match status" value="1"/>
</dbReference>
<dbReference type="Gene3D" id="3.40.50.1110">
    <property type="entry name" value="SGNH hydrolase"/>
    <property type="match status" value="1"/>
</dbReference>
<keyword evidence="2" id="KW-1185">Reference proteome</keyword>
<evidence type="ECO:0000313" key="2">
    <source>
        <dbReference type="Proteomes" id="UP000301751"/>
    </source>
</evidence>
<dbReference type="Proteomes" id="UP000301751">
    <property type="component" value="Unassembled WGS sequence"/>
</dbReference>
<sequence>MTIQMLTPYSLGRYTIPAGVVVGLFDAATEAGLIAAKQAIATAAAANWIVPVDNPQPATLTEAQVEQTQALVSGARNQSLATAAGAFGLGASANGSTSNQTLIRQHQALGPYYGYRLVYANKGIAQTITLAKAGGAATDQQVSNTLGSVASVTFGGATTVVEAAGSGAAADGVPAFTLSDWIMQPSVARTDFPTEQPLLQTLTHYAGTYTQMLTSATMATELLAAPGYRVGGRQRPGDEVTTVSASQPLPAGTSLIPYGVQFLYEQTWTVVADIGDSRIRGQISSTTTTGYRSQAERVSALARAAGLRWTPISTAVTGQGHDASYQTGLALVTALQPTYLLIPALSVNDSMTAANMQASFARCMALVEHCRRNNVTPVLLTVPPRDSYSGAELAILQAQNNRILALRGQLLVADFAGIVCDTTGYIAAAYDSGDGVHINEAGTAAGAAAVYAAMA</sequence>
<organism evidence="1 2">
    <name type="scientific">Pseudaquabacterium pictum</name>
    <dbReference type="NCBI Taxonomy" id="2315236"/>
    <lineage>
        <taxon>Bacteria</taxon>
        <taxon>Pseudomonadati</taxon>
        <taxon>Pseudomonadota</taxon>
        <taxon>Betaproteobacteria</taxon>
        <taxon>Burkholderiales</taxon>
        <taxon>Sphaerotilaceae</taxon>
        <taxon>Pseudaquabacterium</taxon>
    </lineage>
</organism>
<evidence type="ECO:0008006" key="3">
    <source>
        <dbReference type="Google" id="ProtNLM"/>
    </source>
</evidence>
<dbReference type="SUPFAM" id="SSF52266">
    <property type="entry name" value="SGNH hydrolase"/>
    <property type="match status" value="1"/>
</dbReference>